<evidence type="ECO:0000256" key="2">
    <source>
        <dbReference type="ARBA" id="ARBA00007635"/>
    </source>
</evidence>
<organism evidence="8 9">
    <name type="scientific">Aristolochia fimbriata</name>
    <name type="common">White veined hardy Dutchman's pipe vine</name>
    <dbReference type="NCBI Taxonomy" id="158543"/>
    <lineage>
        <taxon>Eukaryota</taxon>
        <taxon>Viridiplantae</taxon>
        <taxon>Streptophyta</taxon>
        <taxon>Embryophyta</taxon>
        <taxon>Tracheophyta</taxon>
        <taxon>Spermatophyta</taxon>
        <taxon>Magnoliopsida</taxon>
        <taxon>Magnoliidae</taxon>
        <taxon>Piperales</taxon>
        <taxon>Aristolochiaceae</taxon>
        <taxon>Aristolochia</taxon>
    </lineage>
</organism>
<feature type="transmembrane region" description="Helical" evidence="6">
    <location>
        <begin position="258"/>
        <end position="276"/>
    </location>
</feature>
<evidence type="ECO:0000313" key="8">
    <source>
        <dbReference type="EMBL" id="KAG9451075.1"/>
    </source>
</evidence>
<dbReference type="AlphaFoldDB" id="A0AAV7ESK0"/>
<dbReference type="Proteomes" id="UP000825729">
    <property type="component" value="Unassembled WGS sequence"/>
</dbReference>
<gene>
    <name evidence="8" type="ORF">H6P81_011040</name>
</gene>
<dbReference type="Pfam" id="PF00892">
    <property type="entry name" value="EamA"/>
    <property type="match status" value="2"/>
</dbReference>
<comment type="similarity">
    <text evidence="2 6">Belongs to the drug/metabolite transporter (DMT) superfamily. Plant drug/metabolite exporter (P-DME) (TC 2.A.7.4) family.</text>
</comment>
<feature type="transmembrane region" description="Helical" evidence="6">
    <location>
        <begin position="138"/>
        <end position="157"/>
    </location>
</feature>
<proteinExistence type="inferred from homology"/>
<accession>A0AAV7ESK0</accession>
<comment type="caution">
    <text evidence="8">The sequence shown here is derived from an EMBL/GenBank/DDBJ whole genome shotgun (WGS) entry which is preliminary data.</text>
</comment>
<keyword evidence="4 6" id="KW-1133">Transmembrane helix</keyword>
<feature type="transmembrane region" description="Helical" evidence="6">
    <location>
        <begin position="43"/>
        <end position="65"/>
    </location>
</feature>
<comment type="subcellular location">
    <subcellularLocation>
        <location evidence="1 6">Membrane</location>
        <topology evidence="1 6">Multi-pass membrane protein</topology>
    </subcellularLocation>
</comment>
<feature type="domain" description="EamA" evidence="7">
    <location>
        <begin position="188"/>
        <end position="327"/>
    </location>
</feature>
<feature type="transmembrane region" description="Helical" evidence="6">
    <location>
        <begin position="283"/>
        <end position="302"/>
    </location>
</feature>
<evidence type="ECO:0000313" key="9">
    <source>
        <dbReference type="Proteomes" id="UP000825729"/>
    </source>
</evidence>
<dbReference type="InterPro" id="IPR030184">
    <property type="entry name" value="WAT1-related"/>
</dbReference>
<keyword evidence="3 6" id="KW-0812">Transmembrane</keyword>
<name>A0AAV7ESK0_ARIFI</name>
<keyword evidence="9" id="KW-1185">Reference proteome</keyword>
<evidence type="ECO:0000256" key="4">
    <source>
        <dbReference type="ARBA" id="ARBA00022989"/>
    </source>
</evidence>
<reference evidence="8 9" key="1">
    <citation type="submission" date="2021-07" db="EMBL/GenBank/DDBJ databases">
        <title>The Aristolochia fimbriata genome: insights into angiosperm evolution, floral development and chemical biosynthesis.</title>
        <authorList>
            <person name="Jiao Y."/>
        </authorList>
    </citation>
    <scope>NUCLEOTIDE SEQUENCE [LARGE SCALE GENOMIC DNA]</scope>
    <source>
        <strain evidence="8">IBCAS-2021</strain>
        <tissue evidence="8">Leaf</tissue>
    </source>
</reference>
<dbReference type="SUPFAM" id="SSF103481">
    <property type="entry name" value="Multidrug resistance efflux transporter EmrE"/>
    <property type="match status" value="2"/>
</dbReference>
<dbReference type="GO" id="GO:0022857">
    <property type="term" value="F:transmembrane transporter activity"/>
    <property type="evidence" value="ECO:0007669"/>
    <property type="project" value="InterPro"/>
</dbReference>
<feature type="domain" description="EamA" evidence="7">
    <location>
        <begin position="27"/>
        <end position="155"/>
    </location>
</feature>
<feature type="transmembrane region" description="Helical" evidence="6">
    <location>
        <begin position="308"/>
        <end position="327"/>
    </location>
</feature>
<dbReference type="InterPro" id="IPR037185">
    <property type="entry name" value="EmrE-like"/>
</dbReference>
<feature type="transmembrane region" description="Helical" evidence="6">
    <location>
        <begin position="107"/>
        <end position="126"/>
    </location>
</feature>
<feature type="transmembrane region" description="Helical" evidence="6">
    <location>
        <begin position="218"/>
        <end position="238"/>
    </location>
</feature>
<evidence type="ECO:0000256" key="5">
    <source>
        <dbReference type="ARBA" id="ARBA00023136"/>
    </source>
</evidence>
<keyword evidence="5 6" id="KW-0472">Membrane</keyword>
<feature type="transmembrane region" description="Helical" evidence="6">
    <location>
        <begin position="16"/>
        <end position="37"/>
    </location>
</feature>
<dbReference type="InterPro" id="IPR000620">
    <property type="entry name" value="EamA_dom"/>
</dbReference>
<dbReference type="PANTHER" id="PTHR31218">
    <property type="entry name" value="WAT1-RELATED PROTEIN"/>
    <property type="match status" value="1"/>
</dbReference>
<feature type="transmembrane region" description="Helical" evidence="6">
    <location>
        <begin position="191"/>
        <end position="211"/>
    </location>
</feature>
<evidence type="ECO:0000256" key="1">
    <source>
        <dbReference type="ARBA" id="ARBA00004141"/>
    </source>
</evidence>
<evidence type="ECO:0000256" key="3">
    <source>
        <dbReference type="ARBA" id="ARBA00022692"/>
    </source>
</evidence>
<dbReference type="GO" id="GO:0016020">
    <property type="term" value="C:membrane"/>
    <property type="evidence" value="ECO:0007669"/>
    <property type="project" value="UniProtKB-SubCell"/>
</dbReference>
<dbReference type="EMBL" id="JAINDJ010000004">
    <property type="protein sequence ID" value="KAG9451075.1"/>
    <property type="molecule type" value="Genomic_DNA"/>
</dbReference>
<evidence type="ECO:0000259" key="7">
    <source>
        <dbReference type="Pfam" id="PF00892"/>
    </source>
</evidence>
<protein>
    <recommendedName>
        <fullName evidence="6">WAT1-related protein</fullName>
    </recommendedName>
</protein>
<evidence type="ECO:0000256" key="6">
    <source>
        <dbReference type="RuleBase" id="RU363077"/>
    </source>
</evidence>
<sequence>MGGNDVLGFIQRAKPYMAVVWLQCGYAGMNIIATIALNKGMSHYVLVVYRHVIAMAVIAPFAIVFERKIRPKMTLSTFFKILGLGLLEPVIDQNLYYTSLKMTSASFSSALTNVLPALTFLLACIFRMEKVNLKKAPGVAKVMGTLVTVAGAMVMTLCKGPVLDLMGSKRKISGEGHTGEVVKKEWMKGSLMLTAGCLCWACFIILQAFTLRSYPAELSLTALICLAGAIEGAVVGLVMERGNMEVWSIGWDTKLLTVVYAGIVCSGIAYYVQGVVMKTRGPVFISAFSPLSMIIVAVLGSFILSEQIFLGGVIGAIIIVIGLYSVVWGKSKDYKVSTSITELPEVGTDSKHQKKNTVELISIDVPPPDQMTVMNPSS</sequence>